<dbReference type="InterPro" id="IPR050435">
    <property type="entry name" value="MZM1/LYRM7"/>
</dbReference>
<dbReference type="GO" id="GO:0005759">
    <property type="term" value="C:mitochondrial matrix"/>
    <property type="evidence" value="ECO:0007669"/>
    <property type="project" value="UniProtKB-SubCell"/>
</dbReference>
<dbReference type="PANTHER" id="PTHR46749:SF1">
    <property type="entry name" value="COMPLEX III ASSEMBLY FACTOR LYRM7"/>
    <property type="match status" value="1"/>
</dbReference>
<dbReference type="OrthoDB" id="529194at2759"/>
<comment type="caution">
    <text evidence="9">The sequence shown here is derived from an EMBL/GenBank/DDBJ whole genome shotgun (WGS) entry which is preliminary data.</text>
</comment>
<comment type="subcellular location">
    <subcellularLocation>
        <location evidence="1">Mitochondrion matrix</location>
    </subcellularLocation>
</comment>
<evidence type="ECO:0000313" key="9">
    <source>
        <dbReference type="EMBL" id="KAH3659661.1"/>
    </source>
</evidence>
<evidence type="ECO:0000256" key="1">
    <source>
        <dbReference type="ARBA" id="ARBA00004305"/>
    </source>
</evidence>
<keyword evidence="7" id="KW-0143">Chaperone</keyword>
<evidence type="ECO:0000256" key="4">
    <source>
        <dbReference type="ARBA" id="ARBA00015108"/>
    </source>
</evidence>
<evidence type="ECO:0000256" key="8">
    <source>
        <dbReference type="ARBA" id="ARBA00025268"/>
    </source>
</evidence>
<reference evidence="9" key="1">
    <citation type="journal article" date="2021" name="Open Biol.">
        <title>Shared evolutionary footprints suggest mitochondrial oxidative damage underlies multiple complex I losses in fungi.</title>
        <authorList>
            <person name="Schikora-Tamarit M.A."/>
            <person name="Marcet-Houben M."/>
            <person name="Nosek J."/>
            <person name="Gabaldon T."/>
        </authorList>
    </citation>
    <scope>NUCLEOTIDE SEQUENCE</scope>
    <source>
        <strain evidence="9">NCAIM Y.01608</strain>
    </source>
</reference>
<dbReference type="PANTHER" id="PTHR46749">
    <property type="entry name" value="COMPLEX III ASSEMBLY FACTOR LYRM7"/>
    <property type="match status" value="1"/>
</dbReference>
<comment type="function">
    <text evidence="8">Assembly factor required for Rieske Fe-S protein RIP1 incorporation into the cytochrome b-c1 (CIII) complex. Functions as a chaperone, binding to this subunit within the mitochondrial matrix and stabilizing it prior to its translocation and insertion into the late CIII dimeric intermediate within the mitochondrial inner membrane. Modulates the mitochondrial matrix zinc pool.</text>
</comment>
<name>A0A9P8SZL8_9ASCO</name>
<protein>
    <recommendedName>
        <fullName evidence="4">Mitochondrial zinc maintenance protein 1, mitochondrial</fullName>
    </recommendedName>
</protein>
<evidence type="ECO:0000256" key="3">
    <source>
        <dbReference type="ARBA" id="ARBA00011589"/>
    </source>
</evidence>
<proteinExistence type="inferred from homology"/>
<evidence type="ECO:0000313" key="10">
    <source>
        <dbReference type="Proteomes" id="UP000788993"/>
    </source>
</evidence>
<evidence type="ECO:0000256" key="2">
    <source>
        <dbReference type="ARBA" id="ARBA00009949"/>
    </source>
</evidence>
<comment type="subunit">
    <text evidence="3">Interacts with RIP1.</text>
</comment>
<evidence type="ECO:0000256" key="5">
    <source>
        <dbReference type="ARBA" id="ARBA00022946"/>
    </source>
</evidence>
<keyword evidence="5" id="KW-0809">Transit peptide</keyword>
<evidence type="ECO:0000256" key="7">
    <source>
        <dbReference type="ARBA" id="ARBA00023186"/>
    </source>
</evidence>
<dbReference type="AlphaFoldDB" id="A0A9P8SZL8"/>
<dbReference type="Proteomes" id="UP000788993">
    <property type="component" value="Unassembled WGS sequence"/>
</dbReference>
<gene>
    <name evidence="9" type="ORF">OGATHE_005706</name>
</gene>
<dbReference type="InterPro" id="IPR045298">
    <property type="entry name" value="Complex1_LYR_LYRM7"/>
</dbReference>
<keyword evidence="6" id="KW-0496">Mitochondrion</keyword>
<keyword evidence="10" id="KW-1185">Reference proteome</keyword>
<dbReference type="EMBL" id="JAEUBD010001504">
    <property type="protein sequence ID" value="KAH3659661.1"/>
    <property type="molecule type" value="Genomic_DNA"/>
</dbReference>
<sequence>MSLAKQALSAYRGALRATSIAFNNDVAMLQAARTQIKTKMALEVDPDMPDKSVEERIKHLNDVSLFLRRNIVQGRKEGDEENKYFLNIHEDTELGDNDDIKKKKGKNSFGGEMASGGCCGGGEIKMNERRG</sequence>
<comment type="similarity">
    <text evidence="2">Belongs to the complex I LYR family. MZM1 subfamily.</text>
</comment>
<dbReference type="GO" id="GO:0034551">
    <property type="term" value="P:mitochondrial respiratory chain complex III assembly"/>
    <property type="evidence" value="ECO:0007669"/>
    <property type="project" value="InterPro"/>
</dbReference>
<dbReference type="CDD" id="cd20267">
    <property type="entry name" value="Complex1_LYR_LYRM7"/>
    <property type="match status" value="1"/>
</dbReference>
<accession>A0A9P8SZL8</accession>
<organism evidence="9 10">
    <name type="scientific">Ogataea polymorpha</name>
    <dbReference type="NCBI Taxonomy" id="460523"/>
    <lineage>
        <taxon>Eukaryota</taxon>
        <taxon>Fungi</taxon>
        <taxon>Dikarya</taxon>
        <taxon>Ascomycota</taxon>
        <taxon>Saccharomycotina</taxon>
        <taxon>Pichiomycetes</taxon>
        <taxon>Pichiales</taxon>
        <taxon>Pichiaceae</taxon>
        <taxon>Ogataea</taxon>
    </lineage>
</organism>
<dbReference type="GO" id="GO:0044183">
    <property type="term" value="F:protein folding chaperone"/>
    <property type="evidence" value="ECO:0007669"/>
    <property type="project" value="TreeGrafter"/>
</dbReference>
<evidence type="ECO:0000256" key="6">
    <source>
        <dbReference type="ARBA" id="ARBA00023128"/>
    </source>
</evidence>
<reference evidence="9" key="2">
    <citation type="submission" date="2021-01" db="EMBL/GenBank/DDBJ databases">
        <authorList>
            <person name="Schikora-Tamarit M.A."/>
        </authorList>
    </citation>
    <scope>NUCLEOTIDE SEQUENCE</scope>
    <source>
        <strain evidence="9">NCAIM Y.01608</strain>
    </source>
</reference>